<proteinExistence type="predicted"/>
<dbReference type="Gene3D" id="1.25.40.10">
    <property type="entry name" value="Tetratricopeptide repeat domain"/>
    <property type="match status" value="1"/>
</dbReference>
<protein>
    <recommendedName>
        <fullName evidence="4">Secretion protein</fullName>
    </recommendedName>
</protein>
<name>A0ABS2HLL4_9VIBR</name>
<evidence type="ECO:0008006" key="4">
    <source>
        <dbReference type="Google" id="ProtNLM"/>
    </source>
</evidence>
<comment type="caution">
    <text evidence="2">The sequence shown here is derived from an EMBL/GenBank/DDBJ whole genome shotgun (WGS) entry which is preliminary data.</text>
</comment>
<organism evidence="2 3">
    <name type="scientific">Vibrio ulleungensis</name>
    <dbReference type="NCBI Taxonomy" id="2807619"/>
    <lineage>
        <taxon>Bacteria</taxon>
        <taxon>Pseudomonadati</taxon>
        <taxon>Pseudomonadota</taxon>
        <taxon>Gammaproteobacteria</taxon>
        <taxon>Vibrionales</taxon>
        <taxon>Vibrionaceae</taxon>
        <taxon>Vibrio</taxon>
    </lineage>
</organism>
<dbReference type="PROSITE" id="PS51257">
    <property type="entry name" value="PROKAR_LIPOPROTEIN"/>
    <property type="match status" value="1"/>
</dbReference>
<keyword evidence="1" id="KW-0732">Signal</keyword>
<dbReference type="InterPro" id="IPR038440">
    <property type="entry name" value="FimV_C_sf"/>
</dbReference>
<gene>
    <name evidence="2" type="ORF">JQC93_18570</name>
</gene>
<dbReference type="SUPFAM" id="SSF48452">
    <property type="entry name" value="TPR-like"/>
    <property type="match status" value="1"/>
</dbReference>
<feature type="signal peptide" evidence="1">
    <location>
        <begin position="1"/>
        <end position="24"/>
    </location>
</feature>
<sequence length="272" mass="30506">MLRSKFLLSITAVLSLMGCTSSLEQPDTTKQLTYDRQEQVYVNTNDYAKLVTLYKERLAESDELETRLKLVKVYIDMNDIESAEFNLNLIGTSNSLQSQIDYLFALVNYEKQYMGAAAIYAKKSVEGSNGFEAAENLLGLIYATLGDYEQARHYFYLARQHLADDVKIKNNLAMVDMLEGNYHQAAYRLEPLITNGVQDEQVIANLALAYAKIGNFNSFSALYFDSGATMSELRSAFGALSEVTTANQLQSRSEVLDTSLESEQPPIQLETL</sequence>
<accession>A0ABS2HLL4</accession>
<reference evidence="2 3" key="1">
    <citation type="submission" date="2021-02" db="EMBL/GenBank/DDBJ databases">
        <authorList>
            <person name="Park J.-S."/>
        </authorList>
    </citation>
    <scope>NUCLEOTIDE SEQUENCE [LARGE SCALE GENOMIC DNA]</scope>
    <source>
        <strain evidence="2 3">188UL20-2</strain>
    </source>
</reference>
<feature type="chain" id="PRO_5045480868" description="Secretion protein" evidence="1">
    <location>
        <begin position="25"/>
        <end position="272"/>
    </location>
</feature>
<dbReference type="Proteomes" id="UP000809621">
    <property type="component" value="Unassembled WGS sequence"/>
</dbReference>
<dbReference type="InterPro" id="IPR011990">
    <property type="entry name" value="TPR-like_helical_dom_sf"/>
</dbReference>
<evidence type="ECO:0000256" key="1">
    <source>
        <dbReference type="SAM" id="SignalP"/>
    </source>
</evidence>
<dbReference type="RefSeq" id="WP_205159839.1">
    <property type="nucleotide sequence ID" value="NZ_JAFEUM010000010.1"/>
</dbReference>
<evidence type="ECO:0000313" key="2">
    <source>
        <dbReference type="EMBL" id="MBM7038388.1"/>
    </source>
</evidence>
<keyword evidence="3" id="KW-1185">Reference proteome</keyword>
<evidence type="ECO:0000313" key="3">
    <source>
        <dbReference type="Proteomes" id="UP000809621"/>
    </source>
</evidence>
<dbReference type="Gene3D" id="1.20.58.2200">
    <property type="match status" value="1"/>
</dbReference>
<dbReference type="EMBL" id="JAFEUM010000010">
    <property type="protein sequence ID" value="MBM7038388.1"/>
    <property type="molecule type" value="Genomic_DNA"/>
</dbReference>